<dbReference type="FunFam" id="1.10.630.10:FF:000018">
    <property type="entry name" value="Cytochrome P450 monooxygenase"/>
    <property type="match status" value="1"/>
</dbReference>
<dbReference type="AlphaFoldDB" id="A0A6G9YA08"/>
<evidence type="ECO:0000256" key="3">
    <source>
        <dbReference type="ARBA" id="ARBA00022617"/>
    </source>
</evidence>
<keyword evidence="5 8" id="KW-0560">Oxidoreductase</keyword>
<gene>
    <name evidence="9" type="ORF">F5544_10500</name>
</gene>
<keyword evidence="3 8" id="KW-0349">Heme</keyword>
<dbReference type="GO" id="GO:0005506">
    <property type="term" value="F:iron ion binding"/>
    <property type="evidence" value="ECO:0007669"/>
    <property type="project" value="InterPro"/>
</dbReference>
<dbReference type="PANTHER" id="PTHR46696:SF5">
    <property type="entry name" value="CYTOCHROME P450 BJ-1"/>
    <property type="match status" value="1"/>
</dbReference>
<dbReference type="PRINTS" id="PR00385">
    <property type="entry name" value="P450"/>
</dbReference>
<dbReference type="Pfam" id="PF00067">
    <property type="entry name" value="p450"/>
    <property type="match status" value="1"/>
</dbReference>
<comment type="cofactor">
    <cofactor evidence="1">
        <name>heme</name>
        <dbReference type="ChEBI" id="CHEBI:30413"/>
    </cofactor>
</comment>
<dbReference type="InterPro" id="IPR036396">
    <property type="entry name" value="Cyt_P450_sf"/>
</dbReference>
<keyword evidence="7 8" id="KW-0503">Monooxygenase</keyword>
<dbReference type="RefSeq" id="WP_167473033.1">
    <property type="nucleotide sequence ID" value="NZ_CP046172.1"/>
</dbReference>
<evidence type="ECO:0000256" key="6">
    <source>
        <dbReference type="ARBA" id="ARBA00023004"/>
    </source>
</evidence>
<keyword evidence="6 8" id="KW-0408">Iron</keyword>
<dbReference type="PROSITE" id="PS00086">
    <property type="entry name" value="CYTOCHROME_P450"/>
    <property type="match status" value="1"/>
</dbReference>
<keyword evidence="10" id="KW-1185">Reference proteome</keyword>
<dbReference type="GO" id="GO:0016705">
    <property type="term" value="F:oxidoreductase activity, acting on paired donors, with incorporation or reduction of molecular oxygen"/>
    <property type="evidence" value="ECO:0007669"/>
    <property type="project" value="InterPro"/>
</dbReference>
<evidence type="ECO:0000256" key="5">
    <source>
        <dbReference type="ARBA" id="ARBA00023002"/>
    </source>
</evidence>
<evidence type="ECO:0000256" key="2">
    <source>
        <dbReference type="ARBA" id="ARBA00010617"/>
    </source>
</evidence>
<dbReference type="InterPro" id="IPR001128">
    <property type="entry name" value="Cyt_P450"/>
</dbReference>
<comment type="similarity">
    <text evidence="2 8">Belongs to the cytochrome P450 family.</text>
</comment>
<evidence type="ECO:0000256" key="8">
    <source>
        <dbReference type="RuleBase" id="RU000461"/>
    </source>
</evidence>
<accession>A0A6G9YA08</accession>
<evidence type="ECO:0000256" key="1">
    <source>
        <dbReference type="ARBA" id="ARBA00001971"/>
    </source>
</evidence>
<dbReference type="KEGG" id="nah:F5544_10500"/>
<dbReference type="EMBL" id="CP046172">
    <property type="protein sequence ID" value="QIS09998.1"/>
    <property type="molecule type" value="Genomic_DNA"/>
</dbReference>
<dbReference type="SUPFAM" id="SSF48264">
    <property type="entry name" value="Cytochrome P450"/>
    <property type="match status" value="1"/>
</dbReference>
<dbReference type="InterPro" id="IPR002397">
    <property type="entry name" value="Cyt_P450_B"/>
</dbReference>
<dbReference type="GO" id="GO:0004497">
    <property type="term" value="F:monooxygenase activity"/>
    <property type="evidence" value="ECO:0007669"/>
    <property type="project" value="UniProtKB-KW"/>
</dbReference>
<evidence type="ECO:0000256" key="7">
    <source>
        <dbReference type="ARBA" id="ARBA00023033"/>
    </source>
</evidence>
<dbReference type="GO" id="GO:0020037">
    <property type="term" value="F:heme binding"/>
    <property type="evidence" value="ECO:0007669"/>
    <property type="project" value="InterPro"/>
</dbReference>
<evidence type="ECO:0000256" key="4">
    <source>
        <dbReference type="ARBA" id="ARBA00022723"/>
    </source>
</evidence>
<keyword evidence="4 8" id="KW-0479">Metal-binding</keyword>
<dbReference type="PRINTS" id="PR00359">
    <property type="entry name" value="BP450"/>
</dbReference>
<organism evidence="9 10">
    <name type="scientific">Nocardia arthritidis</name>
    <dbReference type="NCBI Taxonomy" id="228602"/>
    <lineage>
        <taxon>Bacteria</taxon>
        <taxon>Bacillati</taxon>
        <taxon>Actinomycetota</taxon>
        <taxon>Actinomycetes</taxon>
        <taxon>Mycobacteriales</taxon>
        <taxon>Nocardiaceae</taxon>
        <taxon>Nocardia</taxon>
    </lineage>
</organism>
<dbReference type="InterPro" id="IPR017972">
    <property type="entry name" value="Cyt_P450_CS"/>
</dbReference>
<evidence type="ECO:0000313" key="10">
    <source>
        <dbReference type="Proteomes" id="UP000503540"/>
    </source>
</evidence>
<evidence type="ECO:0000313" key="9">
    <source>
        <dbReference type="EMBL" id="QIS09998.1"/>
    </source>
</evidence>
<protein>
    <submittedName>
        <fullName evidence="9">Cytochrome P450</fullName>
    </submittedName>
</protein>
<proteinExistence type="inferred from homology"/>
<sequence length="375" mass="39771">MSITGSRYRIGPLPEFLAIRPDSPAMPVRVPTGDRVWLVTDYALGRAVLADARFSRAAAARPEAPKLGTVDPSPDSIMSMDGAAHARLRRLAGAAFTTHRVAEQAPFIERIADQLLAALADGPRPADLVAGFISPLPMAAMGALLGVPPADRPKFDASVTALFEMSTDDGTKRARHELILVDYVSSLISSKRRDPRDDVLSALIRANDGGTLSHAELINLGLALLMAGYETTVGLLGISVLALLCDAELRARPLDEATIEELVRIGASTSVSAPRVATEDVELGGTTIAAGAAVVVSLLHCNGLFDETTNPTTHLTFGHGLHRCLGAPLARLQLRIALTRLLQRFPGLRLADGPDAVRWKAGLATRGLTALSVEW</sequence>
<reference evidence="9 10" key="1">
    <citation type="journal article" date="2019" name="ACS Chem. Biol.">
        <title>Identification and Mobilization of a Cryptic Antibiotic Biosynthesis Gene Locus from a Human-Pathogenic Nocardia Isolate.</title>
        <authorList>
            <person name="Herisse M."/>
            <person name="Ishida K."/>
            <person name="Porter J.L."/>
            <person name="Howden B."/>
            <person name="Hertweck C."/>
            <person name="Stinear T.P."/>
            <person name="Pidot S.J."/>
        </authorList>
    </citation>
    <scope>NUCLEOTIDE SEQUENCE [LARGE SCALE GENOMIC DNA]</scope>
    <source>
        <strain evidence="9 10">AUSMDU00012717</strain>
    </source>
</reference>
<dbReference type="PANTHER" id="PTHR46696">
    <property type="entry name" value="P450, PUTATIVE (EUROFUNG)-RELATED"/>
    <property type="match status" value="1"/>
</dbReference>
<name>A0A6G9YA08_9NOCA</name>
<dbReference type="Proteomes" id="UP000503540">
    <property type="component" value="Chromosome"/>
</dbReference>
<dbReference type="Gene3D" id="1.10.630.10">
    <property type="entry name" value="Cytochrome P450"/>
    <property type="match status" value="1"/>
</dbReference>